<protein>
    <submittedName>
        <fullName evidence="2">Uncharacterized protein</fullName>
    </submittedName>
</protein>
<keyword evidence="3" id="KW-1185">Reference proteome</keyword>
<comment type="caution">
    <text evidence="2">The sequence shown here is derived from an EMBL/GenBank/DDBJ whole genome shotgun (WGS) entry which is preliminary data.</text>
</comment>
<dbReference type="AlphaFoldDB" id="A0AAV7PNT2"/>
<gene>
    <name evidence="2" type="ORF">NDU88_007085</name>
</gene>
<feature type="compositionally biased region" description="Basic and acidic residues" evidence="1">
    <location>
        <begin position="79"/>
        <end position="88"/>
    </location>
</feature>
<dbReference type="EMBL" id="JANPWB010000011">
    <property type="protein sequence ID" value="KAJ1128710.1"/>
    <property type="molecule type" value="Genomic_DNA"/>
</dbReference>
<feature type="compositionally biased region" description="Basic residues" evidence="1">
    <location>
        <begin position="133"/>
        <end position="148"/>
    </location>
</feature>
<evidence type="ECO:0000256" key="1">
    <source>
        <dbReference type="SAM" id="MobiDB-lite"/>
    </source>
</evidence>
<feature type="compositionally biased region" description="Basic and acidic residues" evidence="1">
    <location>
        <begin position="20"/>
        <end position="42"/>
    </location>
</feature>
<feature type="region of interest" description="Disordered" evidence="1">
    <location>
        <begin position="20"/>
        <end position="148"/>
    </location>
</feature>
<proteinExistence type="predicted"/>
<name>A0AAV7PNT2_PLEWA</name>
<reference evidence="2" key="1">
    <citation type="journal article" date="2022" name="bioRxiv">
        <title>Sequencing and chromosome-scale assembly of the giantPleurodeles waltlgenome.</title>
        <authorList>
            <person name="Brown T."/>
            <person name="Elewa A."/>
            <person name="Iarovenko S."/>
            <person name="Subramanian E."/>
            <person name="Araus A.J."/>
            <person name="Petzold A."/>
            <person name="Susuki M."/>
            <person name="Suzuki K.-i.T."/>
            <person name="Hayashi T."/>
            <person name="Toyoda A."/>
            <person name="Oliveira C."/>
            <person name="Osipova E."/>
            <person name="Leigh N.D."/>
            <person name="Simon A."/>
            <person name="Yun M.H."/>
        </authorList>
    </citation>
    <scope>NUCLEOTIDE SEQUENCE</scope>
    <source>
        <strain evidence="2">20211129_DDA</strain>
        <tissue evidence="2">Liver</tissue>
    </source>
</reference>
<evidence type="ECO:0000313" key="3">
    <source>
        <dbReference type="Proteomes" id="UP001066276"/>
    </source>
</evidence>
<feature type="compositionally biased region" description="Basic residues" evidence="1">
    <location>
        <begin position="64"/>
        <end position="73"/>
    </location>
</feature>
<evidence type="ECO:0000313" key="2">
    <source>
        <dbReference type="EMBL" id="KAJ1128710.1"/>
    </source>
</evidence>
<sequence length="148" mass="15915">MCGGCLTLLSKRGTEAFPCKEERSMVGNRCPRESSGHREPPAGKRAIRSPGGGRSSRPSVPMKTAKRKCRLSSKQRIAINKEAREEHSCPTSAAPATMTAGPRSRQQTLRVQESAGVASLPDAPEASTAVHKGAAHSGRRTRKRVSWL</sequence>
<organism evidence="2 3">
    <name type="scientific">Pleurodeles waltl</name>
    <name type="common">Iberian ribbed newt</name>
    <dbReference type="NCBI Taxonomy" id="8319"/>
    <lineage>
        <taxon>Eukaryota</taxon>
        <taxon>Metazoa</taxon>
        <taxon>Chordata</taxon>
        <taxon>Craniata</taxon>
        <taxon>Vertebrata</taxon>
        <taxon>Euteleostomi</taxon>
        <taxon>Amphibia</taxon>
        <taxon>Batrachia</taxon>
        <taxon>Caudata</taxon>
        <taxon>Salamandroidea</taxon>
        <taxon>Salamandridae</taxon>
        <taxon>Pleurodelinae</taxon>
        <taxon>Pleurodeles</taxon>
    </lineage>
</organism>
<dbReference type="Proteomes" id="UP001066276">
    <property type="component" value="Chromosome 7"/>
</dbReference>
<accession>A0AAV7PNT2</accession>